<proteinExistence type="predicted"/>
<dbReference type="PIRSF" id="PIRSF026631">
    <property type="entry name" value="UCP026631"/>
    <property type="match status" value="1"/>
</dbReference>
<feature type="transmembrane region" description="Helical" evidence="1">
    <location>
        <begin position="50"/>
        <end position="69"/>
    </location>
</feature>
<gene>
    <name evidence="3" type="ORF">EDD33_3719</name>
</gene>
<dbReference type="InterPro" id="IPR005182">
    <property type="entry name" value="YdbS-like_PH"/>
</dbReference>
<evidence type="ECO:0000313" key="4">
    <source>
        <dbReference type="Proteomes" id="UP000281738"/>
    </source>
</evidence>
<name>A0A3N2CZ57_9ACTN</name>
<dbReference type="RefSeq" id="WP_123392484.1">
    <property type="nucleotide sequence ID" value="NZ_RKHO01000001.1"/>
</dbReference>
<feature type="transmembrane region" description="Helical" evidence="1">
    <location>
        <begin position="378"/>
        <end position="397"/>
    </location>
</feature>
<protein>
    <submittedName>
        <fullName evidence="3">Putative membrane protein</fullName>
    </submittedName>
</protein>
<sequence>MTEPPVPGPVPEQPWRRLDTKMLLVHPVQQVLRFLPVLVGLLVVGGSRGTWWQAAGVVVPILLGVATYFSTRFRITPDQLELRRGLVQRTTLSARLDRVRSVEVTAPLIHRLLGLTQVRISTGSAAVTGDDGFALDGLAASEARELRALLLHRSEAVPDQPAAVAAPPAGDAAADVPVPPTPAAEPDEVLLRFDPRWARFAPLTASGAVIASAVAAIGSQGMDALGIDPVTDLGLDERLGDVRVLPLVGVGLLVFLVLTAVSGVLGYLVTNWGFTLTRDRQGRSLQVRRGLTTTSETSVEIARVRGARLTEPIGLRLTGAAGTEALLAGGSVLSGGTATVAPAAPRAVALATAARVLGHRGLEAPLRPHGPAARRRRLLRAVVGAAVPTAALVVAAALDRLPWWPAVTAVVVLLPLGVALGTDRYRRLGHALVEDHLVVRWGTVSGRHVALHTGGIIGWNLRQTWFQRRAGLATLVATTAAGGQSLEVLDVPADLAVALADAATPGLLTPFLAA</sequence>
<feature type="transmembrane region" description="Helical" evidence="1">
    <location>
        <begin position="242"/>
        <end position="270"/>
    </location>
</feature>
<keyword evidence="1" id="KW-0472">Membrane</keyword>
<feature type="domain" description="YdbS-like PH" evidence="2">
    <location>
        <begin position="425"/>
        <end position="492"/>
    </location>
</feature>
<feature type="transmembrane region" description="Helical" evidence="1">
    <location>
        <begin position="403"/>
        <end position="422"/>
    </location>
</feature>
<feature type="domain" description="YdbS-like PH" evidence="2">
    <location>
        <begin position="68"/>
        <end position="149"/>
    </location>
</feature>
<dbReference type="EMBL" id="RKHO01000001">
    <property type="protein sequence ID" value="ROR92819.1"/>
    <property type="molecule type" value="Genomic_DNA"/>
</dbReference>
<dbReference type="PANTHER" id="PTHR34473">
    <property type="entry name" value="UPF0699 TRANSMEMBRANE PROTEIN YDBS"/>
    <property type="match status" value="1"/>
</dbReference>
<evidence type="ECO:0000313" key="3">
    <source>
        <dbReference type="EMBL" id="ROR92819.1"/>
    </source>
</evidence>
<organism evidence="3 4">
    <name type="scientific">Nocardioides aurantiacus</name>
    <dbReference type="NCBI Taxonomy" id="86796"/>
    <lineage>
        <taxon>Bacteria</taxon>
        <taxon>Bacillati</taxon>
        <taxon>Actinomycetota</taxon>
        <taxon>Actinomycetes</taxon>
        <taxon>Propionibacteriales</taxon>
        <taxon>Nocardioidaceae</taxon>
        <taxon>Nocardioides</taxon>
    </lineage>
</organism>
<evidence type="ECO:0000259" key="2">
    <source>
        <dbReference type="Pfam" id="PF03703"/>
    </source>
</evidence>
<reference evidence="3 4" key="1">
    <citation type="submission" date="2018-11" db="EMBL/GenBank/DDBJ databases">
        <title>Sequencing the genomes of 1000 actinobacteria strains.</title>
        <authorList>
            <person name="Klenk H.-P."/>
        </authorList>
    </citation>
    <scope>NUCLEOTIDE SEQUENCE [LARGE SCALE GENOMIC DNA]</scope>
    <source>
        <strain evidence="3 4">DSM 12652</strain>
    </source>
</reference>
<evidence type="ECO:0000256" key="1">
    <source>
        <dbReference type="SAM" id="Phobius"/>
    </source>
</evidence>
<dbReference type="AlphaFoldDB" id="A0A3N2CZ57"/>
<dbReference type="PANTHER" id="PTHR34473:SF2">
    <property type="entry name" value="UPF0699 TRANSMEMBRANE PROTEIN YDBT"/>
    <property type="match status" value="1"/>
</dbReference>
<feature type="transmembrane region" description="Helical" evidence="1">
    <location>
        <begin position="200"/>
        <end position="222"/>
    </location>
</feature>
<keyword evidence="1" id="KW-0812">Transmembrane</keyword>
<accession>A0A3N2CZ57</accession>
<dbReference type="Pfam" id="PF03703">
    <property type="entry name" value="bPH_2"/>
    <property type="match status" value="2"/>
</dbReference>
<dbReference type="InterPro" id="IPR014529">
    <property type="entry name" value="UCP026631"/>
</dbReference>
<keyword evidence="1" id="KW-1133">Transmembrane helix</keyword>
<dbReference type="Proteomes" id="UP000281738">
    <property type="component" value="Unassembled WGS sequence"/>
</dbReference>
<comment type="caution">
    <text evidence="3">The sequence shown here is derived from an EMBL/GenBank/DDBJ whole genome shotgun (WGS) entry which is preliminary data.</text>
</comment>
<dbReference type="OrthoDB" id="4121259at2"/>
<keyword evidence="4" id="KW-1185">Reference proteome</keyword>